<evidence type="ECO:0000256" key="2">
    <source>
        <dbReference type="SAM" id="SignalP"/>
    </source>
</evidence>
<feature type="chain" id="PRO_5031144517" description="IPT/TIG domain-containing protein" evidence="2">
    <location>
        <begin position="48"/>
        <end position="2319"/>
    </location>
</feature>
<protein>
    <recommendedName>
        <fullName evidence="3">IPT/TIG domain-containing protein</fullName>
    </recommendedName>
</protein>
<keyword evidence="5" id="KW-1185">Reference proteome</keyword>
<dbReference type="CDD" id="cd00102">
    <property type="entry name" value="IPT"/>
    <property type="match status" value="2"/>
</dbReference>
<dbReference type="PANTHER" id="PTHR46580">
    <property type="entry name" value="SENSOR KINASE-RELATED"/>
    <property type="match status" value="1"/>
</dbReference>
<organism evidence="4 5">
    <name type="scientific">Hymenobacter luteus</name>
    <dbReference type="NCBI Taxonomy" id="1411122"/>
    <lineage>
        <taxon>Bacteria</taxon>
        <taxon>Pseudomonadati</taxon>
        <taxon>Bacteroidota</taxon>
        <taxon>Cytophagia</taxon>
        <taxon>Cytophagales</taxon>
        <taxon>Hymenobacteraceae</taxon>
        <taxon>Hymenobacter</taxon>
    </lineage>
</organism>
<comment type="caution">
    <text evidence="4">The sequence shown here is derived from an EMBL/GenBank/DDBJ whole genome shotgun (WGS) entry which is preliminary data.</text>
</comment>
<sequence>MQNFTSPSAFPFFLACFLSRPLSGLTAMGVGLACGALLAPTSSRAQAPVVTGTEPARHTAVLGIQTGIKLQFSQPITAASANNLRVFGAQRQGRRAGTVAGGGTAALTFSPSQPFAPGEQVRVSVPASLQSATGSGAIKQVLEFTAAAGGTGQGTFTGGSEVVVGTWPTGIAAGDVDGDGDLDFVTVHDYLFRAAVGFNNGNGTYTLAPYNTIVGGHPTSVALGDVDGDGDLDMLVTDAQDAGQGGGAGSVSICPNNGKGEFLGTVFGAQSRVVGVRPSSVALGDVDADGDLDFVAANAGSNSVSVRLNNGAGTFSGTGTVAVGAFPEKVVLGDVDNDGDLDLLTANATDNTVSVRLNAGNGTFSGTTTVSVGTSPEDVVLADLDGNGSLDFATINDEDSSVSVRLNTGAGTFTGTLALPLPEPGSALVLGDIDADGDADLVAAGRKNATVFLNNGSATFTAVVPVALGLNPSGLALADVDADGDLDLLASNENESTVSVRLNGVSRPPAITSFTPSGGRVGTTVVLTGTGFWAATQVRFNGIPAPDFTVDSDSRLTVTVPAGTTSGPLTVTTPLGTTTSAASYIVQVPPVVTAVAPARNTVAADRSTTAQITFSEPMTAASADNVRVFGSLLRGRQAGTITGGGSATLTFSPAQGYAPGEVISVSVPATVEGPSGGVTPHVFQFRTAVTGVSGQANFTGTQNVGVGAECWGVTVGDVDNDGDLDMIATTKNSNSAIVLRLNDGSGNFPVSREIPTDFHSQQALLSDLDADGDLDLLVSSSSTGKISLRLNDGRGNFSGTNALTGGEFLAVGDIDADGDQDILSADSGPGPNVFFNNGNATFTTGSYAGLDDAVGLALADVDNDGDLDVVTTHGLTSKFAKIGLNDGRGSFTPGPAVAVGAAATALALADLDGDQDVDLVTVHRTTGRLHVQYNDGRGQFGNLQAVPVGPEPTALELADVDADGDLDLVVPNYQQQLTRPNTISVRLNDGHGGFAPAPSAVVTPNDAAYQIALGDLDNDGDLDLLTANAYGNSVSVRFNQPTPAPVISQVSPARGPVGSLVLLTGRHLVGVREVRFNGQAASDYIINSATQLTVRVPAAATTGPITVVSPAGTGASEQAFTITQPVAVTSLSPARNSHIAPVAGPVALTFAQPMQTATDLRVFGNQRQGLRSGSLTGAGTPAVSFAPSQPFAPGEEVTVVVPNTLQGAAGSAVQQVYQFRAATSGPGTGNFVAAPPVEVGQLPLGVALGDVDNDGDLDLVSSNARSETISIRRNNGQGSFSGTQEIIMPTGPGQIKLADVDNDQDLDIIIPICHCSWGGTTGEVAIQLNDGTGNFTAAPSIPVPGRLYSVNTGDVDNDGDLDLVLANYSRDSVYVRLNDGQARFSGKHAVAVGTQPKTLVLGDVDNDGDLDLVVANVSDSYTDRPNIVSVRLNNGLGFFSGTQNVPVSGRPQSVTLGDVDNDGDLDLVASTEDYPNKGVSIGLNNGQGVFSASQTVAVGRQPEAVLLGDIDADGDLDLLTSNVTSKTTSVRLNDGHGNFAAVQEVPVGSAPWEMALGDIDADGDLDLVSVDDQLNSGFVRVFLNSLPAPVISSFTPTTGEAGTVVTLTGRFFTGTSQVTFNGVPASFTVVSATQLTATVPATATSGVIKVTTPYGVAVSAAPFVLPAPAIASFTPTAGGPGLVVTLRGSYFTGATGVSFGTVAAASFTVVSATEATAVVPEGAATAPIRLTSPSGTGTSVSPFTVLAAPVATTWVPGPNASHVPATSPIEVSFSRAISAASAGSLRVFGNQRQGQRTGTLTGGGTAALRFVPAQPFAPGEQISVSLPPTLLGTEGGRTVKRVFQFRAATSGPGRGTFAGPSDLAHKLLVNALRLGDMDGDGDLDIVTNSGYNQLSVALNQGNGRFATPVYTSNPVVSGSPVLQLGDFDGDGDLDVATYYNFGTVAIRLNDGRGNLSGAQNVPAPDFGGGAYREIPLEVGDVDADGDLDLITGSPNRGSITALLNDGKGVFSPGPQQLLTVYFTIFRLGDVDNDGDLDLVAIRESDADPGRRVLSILLNDGNGQFTAAANLPLPTVPTGLKLADMDRDGTLDAVITDFEDLPGADHWGLTVLRNTGAARFTVGPRRALPAPSAVADVLELGDVDADGDIDAFTSGHDYRNPAQFIRLFLNDGRGALSAVTSLPTTGTPVTLQLGDLDGDGDLDLATDNFSDGNYGLAVRLNNPGAPLAATPGSPLLAAVALYPNPAHQQFTLQLPAGLLLRPGTLSLVNSLGQVMHAQALAAAPAGSRTTVRIPGLAAGLYLVRLSAEGSPQVVGHLMIE</sequence>
<feature type="domain" description="IPT/TIG" evidence="3">
    <location>
        <begin position="1667"/>
        <end position="1746"/>
    </location>
</feature>
<dbReference type="Proteomes" id="UP000532746">
    <property type="component" value="Unassembled WGS sequence"/>
</dbReference>
<accession>A0A7W9T2Q0</accession>
<dbReference type="Gene3D" id="2.130.10.130">
    <property type="entry name" value="Integrin alpha, N-terminal"/>
    <property type="match status" value="5"/>
</dbReference>
<evidence type="ECO:0000313" key="5">
    <source>
        <dbReference type="Proteomes" id="UP000532746"/>
    </source>
</evidence>
<dbReference type="InterPro" id="IPR028994">
    <property type="entry name" value="Integrin_alpha_N"/>
</dbReference>
<dbReference type="SUPFAM" id="SSF81296">
    <property type="entry name" value="E set domains"/>
    <property type="match status" value="4"/>
</dbReference>
<dbReference type="InterPro" id="IPR032812">
    <property type="entry name" value="SbsA_Ig"/>
</dbReference>
<dbReference type="InterPro" id="IPR013517">
    <property type="entry name" value="FG-GAP"/>
</dbReference>
<name>A0A7W9T2Q0_9BACT</name>
<dbReference type="InterPro" id="IPR013783">
    <property type="entry name" value="Ig-like_fold"/>
</dbReference>
<dbReference type="RefSeq" id="WP_221297356.1">
    <property type="nucleotide sequence ID" value="NZ_JACHGG010000005.1"/>
</dbReference>
<evidence type="ECO:0000313" key="4">
    <source>
        <dbReference type="EMBL" id="MBB6060477.1"/>
    </source>
</evidence>
<dbReference type="InterPro" id="IPR002909">
    <property type="entry name" value="IPT_dom"/>
</dbReference>
<gene>
    <name evidence="4" type="ORF">HNQ93_003351</name>
</gene>
<feature type="signal peptide" evidence="2">
    <location>
        <begin position="1"/>
        <end position="47"/>
    </location>
</feature>
<dbReference type="NCBIfam" id="TIGR04183">
    <property type="entry name" value="Por_Secre_tail"/>
    <property type="match status" value="1"/>
</dbReference>
<dbReference type="Pfam" id="PF01839">
    <property type="entry name" value="FG-GAP"/>
    <property type="match status" value="1"/>
</dbReference>
<dbReference type="SUPFAM" id="SSF69318">
    <property type="entry name" value="Integrin alpha N-terminal domain"/>
    <property type="match status" value="7"/>
</dbReference>
<dbReference type="Pfam" id="PF13517">
    <property type="entry name" value="FG-GAP_3"/>
    <property type="match status" value="11"/>
</dbReference>
<feature type="domain" description="IPT/TIG" evidence="3">
    <location>
        <begin position="1044"/>
        <end position="1123"/>
    </location>
</feature>
<dbReference type="EMBL" id="JACHGG010000005">
    <property type="protein sequence ID" value="MBB6060477.1"/>
    <property type="molecule type" value="Genomic_DNA"/>
</dbReference>
<dbReference type="PANTHER" id="PTHR46580:SF2">
    <property type="entry name" value="MAM DOMAIN-CONTAINING PROTEIN"/>
    <property type="match status" value="1"/>
</dbReference>
<dbReference type="Gene3D" id="2.30.30.100">
    <property type="match status" value="2"/>
</dbReference>
<feature type="domain" description="IPT/TIG" evidence="3">
    <location>
        <begin position="1588"/>
        <end position="1666"/>
    </location>
</feature>
<keyword evidence="1 2" id="KW-0732">Signal</keyword>
<feature type="domain" description="IPT/TIG" evidence="3">
    <location>
        <begin position="508"/>
        <end position="585"/>
    </location>
</feature>
<evidence type="ECO:0000256" key="1">
    <source>
        <dbReference type="ARBA" id="ARBA00022729"/>
    </source>
</evidence>
<dbReference type="SMART" id="SM00429">
    <property type="entry name" value="IPT"/>
    <property type="match status" value="4"/>
</dbReference>
<dbReference type="InterPro" id="IPR026444">
    <property type="entry name" value="Secre_tail"/>
</dbReference>
<evidence type="ECO:0000259" key="3">
    <source>
        <dbReference type="SMART" id="SM00429"/>
    </source>
</evidence>
<dbReference type="Gene3D" id="2.60.40.10">
    <property type="entry name" value="Immunoglobulins"/>
    <property type="match status" value="4"/>
</dbReference>
<reference evidence="4 5" key="1">
    <citation type="submission" date="2020-08" db="EMBL/GenBank/DDBJ databases">
        <title>Genomic Encyclopedia of Type Strains, Phase IV (KMG-IV): sequencing the most valuable type-strain genomes for metagenomic binning, comparative biology and taxonomic classification.</title>
        <authorList>
            <person name="Goeker M."/>
        </authorList>
    </citation>
    <scope>NUCLEOTIDE SEQUENCE [LARGE SCALE GENOMIC DNA]</scope>
    <source>
        <strain evidence="4 5">DSM 26718</strain>
    </source>
</reference>
<dbReference type="InterPro" id="IPR014756">
    <property type="entry name" value="Ig_E-set"/>
</dbReference>
<dbReference type="CDD" id="cd00603">
    <property type="entry name" value="IPT_PCSR"/>
    <property type="match status" value="1"/>
</dbReference>
<dbReference type="Pfam" id="PF13205">
    <property type="entry name" value="Big_5"/>
    <property type="match status" value="4"/>
</dbReference>
<dbReference type="Pfam" id="PF01833">
    <property type="entry name" value="TIG"/>
    <property type="match status" value="3"/>
</dbReference>
<proteinExistence type="predicted"/>
<dbReference type="Gene3D" id="2.60.40.3710">
    <property type="match status" value="2"/>
</dbReference>